<dbReference type="EMBL" id="CP020557">
    <property type="protein sequence ID" value="ARF67634.1"/>
    <property type="molecule type" value="Genomic_DNA"/>
</dbReference>
<dbReference type="PROSITE" id="PS50943">
    <property type="entry name" value="HTH_CROC1"/>
    <property type="match status" value="1"/>
</dbReference>
<dbReference type="AlphaFoldDB" id="A0A1V0UR27"/>
<name>A0A1V0UR27_9BACL</name>
<reference evidence="3 4" key="1">
    <citation type="submission" date="2017-03" db="EMBL/GenBank/DDBJ databases">
        <title>Paenibacillus larvae genome sequencing.</title>
        <authorList>
            <person name="Dingman D.W."/>
        </authorList>
    </citation>
    <scope>NUCLEOTIDE SEQUENCE [LARGE SCALE GENOMIC DNA]</scope>
    <source>
        <strain evidence="3 4">SAG 10367</strain>
    </source>
</reference>
<keyword evidence="1" id="KW-0238">DNA-binding</keyword>
<dbReference type="Proteomes" id="UP000192727">
    <property type="component" value="Chromosome"/>
</dbReference>
<dbReference type="GO" id="GO:0003677">
    <property type="term" value="F:DNA binding"/>
    <property type="evidence" value="ECO:0007669"/>
    <property type="project" value="UniProtKB-KW"/>
</dbReference>
<evidence type="ECO:0000259" key="2">
    <source>
        <dbReference type="PROSITE" id="PS50943"/>
    </source>
</evidence>
<dbReference type="InterPro" id="IPR010982">
    <property type="entry name" value="Lambda_DNA-bd_dom_sf"/>
</dbReference>
<dbReference type="PANTHER" id="PTHR46558">
    <property type="entry name" value="TRACRIPTIONAL REGULATORY PROTEIN-RELATED-RELATED"/>
    <property type="match status" value="1"/>
</dbReference>
<dbReference type="InterPro" id="IPR001387">
    <property type="entry name" value="Cro/C1-type_HTH"/>
</dbReference>
<proteinExistence type="predicted"/>
<organism evidence="3 4">
    <name type="scientific">Paenibacillus larvae subsp. pulvifaciens</name>
    <dbReference type="NCBI Taxonomy" id="1477"/>
    <lineage>
        <taxon>Bacteria</taxon>
        <taxon>Bacillati</taxon>
        <taxon>Bacillota</taxon>
        <taxon>Bacilli</taxon>
        <taxon>Bacillales</taxon>
        <taxon>Paenibacillaceae</taxon>
        <taxon>Paenibacillus</taxon>
    </lineage>
</organism>
<protein>
    <submittedName>
        <fullName evidence="3">Transcriptional regulator</fullName>
    </submittedName>
</protein>
<dbReference type="Gene3D" id="1.10.260.40">
    <property type="entry name" value="lambda repressor-like DNA-binding domains"/>
    <property type="match status" value="1"/>
</dbReference>
<dbReference type="CDD" id="cd00093">
    <property type="entry name" value="HTH_XRE"/>
    <property type="match status" value="1"/>
</dbReference>
<dbReference type="RefSeq" id="WP_083039365.1">
    <property type="nucleotide sequence ID" value="NZ_CP020557.1"/>
</dbReference>
<feature type="domain" description="HTH cro/C1-type" evidence="2">
    <location>
        <begin position="11"/>
        <end position="65"/>
    </location>
</feature>
<evidence type="ECO:0000313" key="4">
    <source>
        <dbReference type="Proteomes" id="UP000192727"/>
    </source>
</evidence>
<dbReference type="SMART" id="SM00530">
    <property type="entry name" value="HTH_XRE"/>
    <property type="match status" value="1"/>
</dbReference>
<accession>A0A1V0UR27</accession>
<sequence>MTGSLSRRQIFQEYRRRFNVSQRQLSIDMNVSESHIRNIESGRGNPDVKLLFKLAKYFEATPEELFPDLANVEVCRSVIIINRHLK</sequence>
<dbReference type="PANTHER" id="PTHR46558:SF4">
    <property type="entry name" value="DNA-BIDING PHAGE PROTEIN"/>
    <property type="match status" value="1"/>
</dbReference>
<dbReference type="SUPFAM" id="SSF47413">
    <property type="entry name" value="lambda repressor-like DNA-binding domains"/>
    <property type="match status" value="1"/>
</dbReference>
<dbReference type="Pfam" id="PF01381">
    <property type="entry name" value="HTH_3"/>
    <property type="match status" value="1"/>
</dbReference>
<gene>
    <name evidence="3" type="ORF">B7C51_06990</name>
</gene>
<evidence type="ECO:0000313" key="3">
    <source>
        <dbReference type="EMBL" id="ARF67634.1"/>
    </source>
</evidence>
<evidence type="ECO:0000256" key="1">
    <source>
        <dbReference type="ARBA" id="ARBA00023125"/>
    </source>
</evidence>